<dbReference type="Pfam" id="PF07776">
    <property type="entry name" value="zf-AD"/>
    <property type="match status" value="1"/>
</dbReference>
<reference evidence="9" key="8">
    <citation type="submission" date="2006-08" db="EMBL/GenBank/DDBJ databases">
        <authorList>
            <person name="Celniker S."/>
            <person name="Carlson J."/>
            <person name="Wan K."/>
            <person name="Frise E."/>
            <person name="Hoskins R."/>
            <person name="Park S."/>
            <person name="Svirskas R."/>
            <person name="Rubin G."/>
        </authorList>
    </citation>
    <scope>NUCLEOTIDE SEQUENCE</scope>
</reference>
<dbReference type="OrthoDB" id="6591996at2759"/>
<feature type="region of interest" description="Disordered" evidence="6">
    <location>
        <begin position="136"/>
        <end position="155"/>
    </location>
</feature>
<name>Q9VGQ6_DROME</name>
<dbReference type="PaxDb" id="7227-FBpp0081831"/>
<dbReference type="Proteomes" id="UP000000803">
    <property type="component" value="Chromosome 3R"/>
</dbReference>
<dbReference type="Gene3D" id="3.30.160.60">
    <property type="entry name" value="Classic Zinc Finger"/>
    <property type="match status" value="5"/>
</dbReference>
<evidence type="ECO:0000313" key="10">
    <source>
        <dbReference type="EMBL" id="AAL28882.1"/>
    </source>
</evidence>
<feature type="domain" description="C2H2-type" evidence="7">
    <location>
        <begin position="223"/>
        <end position="250"/>
    </location>
</feature>
<dbReference type="EMBL" id="AE014297">
    <property type="protein sequence ID" value="AAF54620.2"/>
    <property type="molecule type" value="Genomic_DNA"/>
</dbReference>
<reference evidence="10" key="7">
    <citation type="submission" date="2005-08" db="EMBL/GenBank/DDBJ databases">
        <authorList>
            <person name="Stapleton M."/>
            <person name="Carlson J."/>
            <person name="Chavez C."/>
            <person name="Frise E."/>
            <person name="George R."/>
            <person name="Pacleb J."/>
            <person name="Park S."/>
            <person name="Wan K."/>
            <person name="Yu C."/>
            <person name="Celniker S."/>
        </authorList>
    </citation>
    <scope>NUCLEOTIDE SEQUENCE</scope>
    <source>
        <strain evidence="10">Berkeley</strain>
    </source>
</reference>
<dbReference type="DNASU" id="326139"/>
<feature type="binding site" evidence="5">
    <location>
        <position position="11"/>
    </location>
    <ligand>
        <name>Zn(2+)</name>
        <dbReference type="ChEBI" id="CHEBI:29105"/>
    </ligand>
</feature>
<gene>
    <name evidence="9" type="primary">CG5135</name>
    <name evidence="9" type="synonym">Dmel\CG31441</name>
    <name evidence="9 11" type="ORF">CG31441</name>
    <name evidence="9" type="ORF">Dmel_CG31441</name>
</gene>
<reference evidence="12" key="3">
    <citation type="journal article" date="2002" name="Genome Biol.">
        <title>Annotation of the Drosophila melanogaster euchromatic genome: a systematic review.</title>
        <authorList>
            <person name="Misra S."/>
            <person name="Crosby M.A."/>
            <person name="Mungall C.J."/>
            <person name="Matthews B.B."/>
            <person name="Campbell K.S."/>
            <person name="Hradecky P."/>
            <person name="Huang Y."/>
            <person name="Kaminker J.S."/>
            <person name="Millburn G.H."/>
            <person name="Prochnik S.E."/>
            <person name="Smith C.D."/>
            <person name="Tupy J.L."/>
            <person name="Whitfied E.J."/>
            <person name="Bayraktaroglu L."/>
            <person name="Berman B.P."/>
            <person name="Bettencourt B.R."/>
            <person name="Celniker S.E."/>
            <person name="de Grey A.D."/>
            <person name="Drysdale R.A."/>
            <person name="Harris N.L."/>
            <person name="Richter J."/>
            <person name="Russo S."/>
            <person name="Schroeder A.J."/>
            <person name="Shu S.Q."/>
            <person name="Stapleton M."/>
            <person name="Yamada C."/>
            <person name="Ashburner M."/>
            <person name="Gelbart W.M."/>
            <person name="Rubin G.M."/>
            <person name="Lewis S.E."/>
        </authorList>
    </citation>
    <scope>GENOME REANNOTATION</scope>
    <source>
        <strain evidence="12">Berkeley</strain>
    </source>
</reference>
<evidence type="ECO:0000256" key="1">
    <source>
        <dbReference type="ARBA" id="ARBA00022723"/>
    </source>
</evidence>
<dbReference type="SMART" id="SM00355">
    <property type="entry name" value="ZnF_C2H2"/>
    <property type="match status" value="5"/>
</dbReference>
<keyword evidence="2 4" id="KW-0863">Zinc-finger</keyword>
<dbReference type="Reactome" id="R-DME-212436">
    <property type="pathway name" value="Generic Transcription Pathway"/>
</dbReference>
<feature type="domain" description="C2H2-type" evidence="7">
    <location>
        <begin position="195"/>
        <end position="222"/>
    </location>
</feature>
<evidence type="ECO:0000256" key="2">
    <source>
        <dbReference type="ARBA" id="ARBA00022771"/>
    </source>
</evidence>
<feature type="domain" description="C2H2-type" evidence="7">
    <location>
        <begin position="307"/>
        <end position="336"/>
    </location>
</feature>
<evidence type="ECO:0000256" key="6">
    <source>
        <dbReference type="SAM" id="MobiDB-lite"/>
    </source>
</evidence>
<feature type="binding site" evidence="5">
    <location>
        <position position="56"/>
    </location>
    <ligand>
        <name>Zn(2+)</name>
        <dbReference type="ChEBI" id="CHEBI:29105"/>
    </ligand>
</feature>
<dbReference type="PANTHER" id="PTHR23235:SF120">
    <property type="entry name" value="KRUPPEL-LIKE FACTOR 15"/>
    <property type="match status" value="1"/>
</dbReference>
<evidence type="ECO:0000256" key="4">
    <source>
        <dbReference type="PROSITE-ProRule" id="PRU00042"/>
    </source>
</evidence>
<dbReference type="RefSeq" id="NP_731558.1">
    <property type="nucleotide sequence ID" value="NM_169382.2"/>
</dbReference>
<keyword evidence="12" id="KW-1185">Reference proteome</keyword>
<organism evidence="9 12">
    <name type="scientific">Drosophila melanogaster</name>
    <name type="common">Fruit fly</name>
    <dbReference type="NCBI Taxonomy" id="7227"/>
    <lineage>
        <taxon>Eukaryota</taxon>
        <taxon>Metazoa</taxon>
        <taxon>Ecdysozoa</taxon>
        <taxon>Arthropoda</taxon>
        <taxon>Hexapoda</taxon>
        <taxon>Insecta</taxon>
        <taxon>Pterygota</taxon>
        <taxon>Neoptera</taxon>
        <taxon>Endopterygota</taxon>
        <taxon>Diptera</taxon>
        <taxon>Brachycera</taxon>
        <taxon>Muscomorpha</taxon>
        <taxon>Ephydroidea</taxon>
        <taxon>Drosophilidae</taxon>
        <taxon>Drosophila</taxon>
        <taxon>Sophophora</taxon>
    </lineage>
</organism>
<dbReference type="GO" id="GO:0003700">
    <property type="term" value="F:DNA-binding transcription factor activity"/>
    <property type="evidence" value="ECO:0000250"/>
    <property type="project" value="FlyBase"/>
</dbReference>
<dbReference type="IntAct" id="Q9VGQ6">
    <property type="interactions" value="20"/>
</dbReference>
<feature type="binding site" evidence="5">
    <location>
        <position position="59"/>
    </location>
    <ligand>
        <name>Zn(2+)</name>
        <dbReference type="ChEBI" id="CHEBI:29105"/>
    </ligand>
</feature>
<dbReference type="ExpressionAtlas" id="Q9VGQ6">
    <property type="expression patterns" value="baseline and differential"/>
</dbReference>
<reference evidence="12" key="2">
    <citation type="journal article" date="2002" name="Genome Biol.">
        <title>Finishing a whole-genome shotgun: release 3 of the Drosophila melanogaster euchromatic genome sequence.</title>
        <authorList>
            <person name="Celniker S.E."/>
            <person name="Wheeler D.A."/>
            <person name="Kronmiller B."/>
            <person name="Carlson J.W."/>
            <person name="Halpern A."/>
            <person name="Patel S."/>
            <person name="Adams M."/>
            <person name="Champe M."/>
            <person name="Dugan S.P."/>
            <person name="Frise E."/>
            <person name="Hodgson A."/>
            <person name="George R.A."/>
            <person name="Hoskins R.A."/>
            <person name="Laverty T."/>
            <person name="Muzny D.M."/>
            <person name="Nelson C.R."/>
            <person name="Pacleb J.M."/>
            <person name="Park S."/>
            <person name="Pfeiffer B.D."/>
            <person name="Richards S."/>
            <person name="Sodergren E.J."/>
            <person name="Svirskas R."/>
            <person name="Tabor P.E."/>
            <person name="Wan K."/>
            <person name="Stapleton M."/>
            <person name="Sutton G.G."/>
            <person name="Venter C."/>
            <person name="Weinstock G."/>
            <person name="Scherer S.E."/>
            <person name="Myers E.W."/>
            <person name="Gibbs R.A."/>
            <person name="Rubin G.M."/>
        </authorList>
    </citation>
    <scope>NUCLEOTIDE SEQUENCE [LARGE SCALE GENOMIC DNA]</scope>
    <source>
        <strain evidence="12">Berkeley</strain>
    </source>
</reference>
<dbReference type="eggNOG" id="KOG1721">
    <property type="taxonomic scope" value="Eukaryota"/>
</dbReference>
<evidence type="ECO:0000259" key="8">
    <source>
        <dbReference type="PROSITE" id="PS51915"/>
    </source>
</evidence>
<dbReference type="Bgee" id="FBgn0051441">
    <property type="expression patterns" value="Expressed in adult middle midgut class I enteroendocrine cell in adult midgut (Drosophila) and 28 other cell types or tissues"/>
</dbReference>
<dbReference type="InterPro" id="IPR036236">
    <property type="entry name" value="Znf_C2H2_sf"/>
</dbReference>
<dbReference type="OMA" id="CEICDQW"/>
<feature type="domain" description="ZAD" evidence="8">
    <location>
        <begin position="6"/>
        <end position="83"/>
    </location>
</feature>
<feature type="domain" description="C2H2-type" evidence="7">
    <location>
        <begin position="251"/>
        <end position="278"/>
    </location>
</feature>
<dbReference type="PROSITE" id="PS50157">
    <property type="entry name" value="ZINC_FINGER_C2H2_2"/>
    <property type="match status" value="5"/>
</dbReference>
<dbReference type="STRING" id="7227.FBpp0081831"/>
<dbReference type="BioGRID-ORCS" id="326139">
    <property type="hits" value="0 hits in 1 CRISPR screen"/>
</dbReference>
<feature type="binding site" evidence="5">
    <location>
        <position position="8"/>
    </location>
    <ligand>
        <name>Zn(2+)</name>
        <dbReference type="ChEBI" id="CHEBI:29105"/>
    </ligand>
</feature>
<dbReference type="FlyBase" id="FBgn0051441">
    <property type="gene designation" value="CG31441"/>
</dbReference>
<dbReference type="Pfam" id="PF00096">
    <property type="entry name" value="zf-C2H2"/>
    <property type="match status" value="2"/>
</dbReference>
<dbReference type="AlphaFoldDB" id="Q9VGQ6"/>
<dbReference type="GO" id="GO:0005634">
    <property type="term" value="C:nucleus"/>
    <property type="evidence" value="ECO:0000250"/>
    <property type="project" value="FlyBase"/>
</dbReference>
<dbReference type="PROSITE" id="PS00028">
    <property type="entry name" value="ZINC_FINGER_C2H2_1"/>
    <property type="match status" value="5"/>
</dbReference>
<dbReference type="GO" id="GO:0008270">
    <property type="term" value="F:zinc ion binding"/>
    <property type="evidence" value="ECO:0000250"/>
    <property type="project" value="FlyBase"/>
</dbReference>
<evidence type="ECO:0000256" key="3">
    <source>
        <dbReference type="ARBA" id="ARBA00022833"/>
    </source>
</evidence>
<dbReference type="GO" id="GO:0006355">
    <property type="term" value="P:regulation of DNA-templated transcription"/>
    <property type="evidence" value="ECO:0000250"/>
    <property type="project" value="FlyBase"/>
</dbReference>
<dbReference type="FunCoup" id="Q9VGQ6">
    <property type="interactions" value="121"/>
</dbReference>
<dbReference type="FunFam" id="3.30.160.60:FF:002764">
    <property type="entry name" value="GG18288"/>
    <property type="match status" value="1"/>
</dbReference>
<dbReference type="SUPFAM" id="SSF57716">
    <property type="entry name" value="Glucocorticoid receptor-like (DNA-binding domain)"/>
    <property type="match status" value="1"/>
</dbReference>
<evidence type="ECO:0000256" key="5">
    <source>
        <dbReference type="PROSITE-ProRule" id="PRU01263"/>
    </source>
</evidence>
<reference evidence="9 12" key="10">
    <citation type="journal article" date="2007" name="Science">
        <title>Sequence finishing and mapping of Drosophila melanogaster heterochromatin.</title>
        <authorList>
            <person name="Hoskins R.A."/>
            <person name="Carlson J.W."/>
            <person name="Kennedy C."/>
            <person name="Acevedo D."/>
            <person name="Evans-Holm M."/>
            <person name="Frise E."/>
            <person name="Wan K.H."/>
            <person name="Park S."/>
            <person name="Mendez-Lago M."/>
            <person name="Rossi F."/>
            <person name="Villasante A."/>
            <person name="Dimitri P."/>
            <person name="Karpen G.H."/>
            <person name="Celniker S.E."/>
        </authorList>
    </citation>
    <scope>NUCLEOTIDE SEQUENCE [LARGE SCALE GENOMIC DNA]</scope>
    <source>
        <strain evidence="12">Berkeley</strain>
    </source>
</reference>
<accession>Q9VGQ6</accession>
<evidence type="ECO:0000313" key="12">
    <source>
        <dbReference type="Proteomes" id="UP000000803"/>
    </source>
</evidence>
<reference evidence="9 12" key="9">
    <citation type="journal article" date="2007" name="Science">
        <title>The Release 5.1 annotation of Drosophila melanogaster heterochromatin.</title>
        <authorList>
            <person name="Smith C.D."/>
            <person name="Shu S."/>
            <person name="Mungall C.J."/>
            <person name="Karpen G.H."/>
        </authorList>
    </citation>
    <scope>NUCLEOTIDE SEQUENCE [LARGE SCALE GENOMIC DNA]</scope>
    <source>
        <strain evidence="12">Berkeley</strain>
    </source>
</reference>
<reference evidence="9" key="14">
    <citation type="submission" date="2023-12" db="EMBL/GenBank/DDBJ databases">
        <authorList>
            <consortium name="FlyBase"/>
        </authorList>
    </citation>
    <scope>NUCLEOTIDE SEQUENCE</scope>
</reference>
<keyword evidence="3 5" id="KW-0862">Zinc</keyword>
<evidence type="ECO:0000313" key="9">
    <source>
        <dbReference type="EMBL" id="AAF54620.2"/>
    </source>
</evidence>
<dbReference type="UCSC" id="CG31441-RA">
    <property type="organism name" value="d. melanogaster"/>
</dbReference>
<reference evidence="9 12" key="5">
    <citation type="journal article" date="2002" name="Genome Biol.">
        <title>Heterochromatic sequences in a Drosophila whole-genome shotgun assembly.</title>
        <authorList>
            <person name="Hoskins R.A."/>
            <person name="Smith C.D."/>
            <person name="Carlson J.W."/>
            <person name="Carvalho A.B."/>
            <person name="Halpern A."/>
            <person name="Kaminker J.S."/>
            <person name="Kennedy C."/>
            <person name="Mungall C.J."/>
            <person name="Sullivan B.A."/>
            <person name="Sutton G.G."/>
            <person name="Yasuhara J.C."/>
            <person name="Wakimoto B.T."/>
            <person name="Myers E.W."/>
            <person name="Celniker S.E."/>
            <person name="Rubin G.M."/>
            <person name="Karpen G.H."/>
        </authorList>
    </citation>
    <scope>NUCLEOTIDE SEQUENCE [LARGE SCALE GENOMIC DNA]</scope>
    <source>
        <strain evidence="12">Berkeley</strain>
    </source>
</reference>
<keyword evidence="1 5" id="KW-0479">Metal-binding</keyword>
<dbReference type="VEuPathDB" id="VectorBase:FBgn0051441"/>
<accession>Q95RJ5</accession>
<dbReference type="GeneID" id="326139"/>
<dbReference type="GO" id="GO:0000976">
    <property type="term" value="F:transcription cis-regulatory region binding"/>
    <property type="evidence" value="ECO:0000250"/>
    <property type="project" value="FlyBase"/>
</dbReference>
<dbReference type="EMBL" id="AY061334">
    <property type="protein sequence ID" value="AAL28882.1"/>
    <property type="molecule type" value="mRNA"/>
</dbReference>
<dbReference type="SMR" id="Q9VGQ6"/>
<dbReference type="AGR" id="FB:FBgn0051441"/>
<dbReference type="SMART" id="SM00868">
    <property type="entry name" value="zf-AD"/>
    <property type="match status" value="1"/>
</dbReference>
<proteinExistence type="evidence at transcript level"/>
<reference evidence="9" key="13">
    <citation type="journal article" date="2015" name="Genome Res.">
        <title>The Release 6 reference sequence of the Drosophila melanogaster genome.</title>
        <authorList>
            <person name="Hoskins R.A."/>
            <person name="Carlson J.W."/>
            <person name="Wan K.H."/>
            <person name="Park S."/>
            <person name="Mendez I."/>
            <person name="Galle S.E."/>
            <person name="Booth B.W."/>
            <person name="Pfeiffer B.D."/>
            <person name="George R.A."/>
            <person name="Svirskas R."/>
            <person name="Krzywinski M."/>
            <person name="Schein J."/>
            <person name="Accardo M.C."/>
            <person name="Damia E."/>
            <person name="Messina G."/>
            <person name="Mendez-Lago M."/>
            <person name="de Pablos B."/>
            <person name="Demakova O.V."/>
            <person name="Andreyeva E.N."/>
            <person name="Boldyreva L.V."/>
            <person name="Marra M."/>
            <person name="Carvalho A.B."/>
            <person name="Dimitri P."/>
            <person name="Villasante A."/>
            <person name="Zhimulev I.F."/>
            <person name="Rubin G.M."/>
            <person name="Karpen G.H."/>
            <person name="Celniker S.E."/>
        </authorList>
    </citation>
    <scope>NUCLEOTIDE SEQUENCE</scope>
</reference>
<reference evidence="9" key="12">
    <citation type="journal article" date="2015" name="G3 (Bethesda)">
        <title>Gene Model Annotations for Drosophila melanogaster: The Rule-Benders.</title>
        <authorList>
            <consortium name="FlyBase Consortium"/>
            <person name="Crosby M.A."/>
            <person name="Gramates L.S."/>
            <person name="Dos Santos G."/>
            <person name="Matthews B.B."/>
            <person name="St Pierre S.E."/>
            <person name="Zhou P."/>
            <person name="Schroeder A.J."/>
            <person name="Falls K."/>
            <person name="Emmert D.B."/>
            <person name="Russo S.M."/>
            <person name="Gelbart W.M."/>
            <person name="null"/>
        </authorList>
    </citation>
    <scope>NUCLEOTIDE SEQUENCE</scope>
</reference>
<dbReference type="PANTHER" id="PTHR23235">
    <property type="entry name" value="KRUEPPEL-LIKE TRANSCRIPTION FACTOR"/>
    <property type="match status" value="1"/>
</dbReference>
<feature type="domain" description="C2H2-type" evidence="7">
    <location>
        <begin position="279"/>
        <end position="306"/>
    </location>
</feature>
<protein>
    <submittedName>
        <fullName evidence="10">LD25880p</fullName>
    </submittedName>
    <submittedName>
        <fullName evidence="9">Uncharacterized protein, isoform A</fullName>
    </submittedName>
</protein>
<reference evidence="9" key="11">
    <citation type="journal article" date="2015" name="G3 (Bethesda)">
        <title>Gene Model Annotations for Drosophila melanogaster: Impact of High-Throughput Data.</title>
        <authorList>
            <consortium name="FlyBase Consortium"/>
            <person name="Matthews B.B."/>
            <person name="Dos Santos G."/>
            <person name="Crosby M.A."/>
            <person name="Emmert D.B."/>
            <person name="St Pierre S.E."/>
            <person name="Gramates L.S."/>
            <person name="Zhou P."/>
            <person name="Schroeder A.J."/>
            <person name="Falls K."/>
            <person name="Strelets V."/>
            <person name="Russo S.M."/>
            <person name="Gelbart W.M."/>
            <person name="null"/>
        </authorList>
    </citation>
    <scope>NUCLEOTIDE SEQUENCE</scope>
</reference>
<dbReference type="InterPro" id="IPR013087">
    <property type="entry name" value="Znf_C2H2_type"/>
</dbReference>
<dbReference type="HOGENOM" id="CLU_002678_94_3_1"/>
<reference evidence="9 12" key="1">
    <citation type="journal article" date="2000" name="Science">
        <title>The genome sequence of Drosophila melanogaster.</title>
        <authorList>
            <person name="Adams M.D."/>
            <person name="Celniker S.E."/>
            <person name="Holt R.A."/>
            <person name="Evans C.A."/>
            <person name="Gocayne J.D."/>
            <person name="Amanatides P.G."/>
            <person name="Scherer S.E."/>
            <person name="Li P.W."/>
            <person name="Hoskins R.A."/>
            <person name="Galle R.F."/>
            <person name="George R.A."/>
            <person name="Lewis S.E."/>
            <person name="Richards S."/>
            <person name="Ashburner M."/>
            <person name="Henderson S.N."/>
            <person name="Sutton G.G."/>
            <person name="Wortman J.R."/>
            <person name="Yandell M.D."/>
            <person name="Zhang Q."/>
            <person name="Chen L.X."/>
            <person name="Brandon R.C."/>
            <person name="Rogers Y.H."/>
            <person name="Blazej R.G."/>
            <person name="Champe M."/>
            <person name="Pfeiffer B.D."/>
            <person name="Wan K.H."/>
            <person name="Doyle C."/>
            <person name="Baxter E.G."/>
            <person name="Helt G."/>
            <person name="Nelson C.R."/>
            <person name="Gabor G.L."/>
            <person name="Abril J.F."/>
            <person name="Agbayani A."/>
            <person name="An H.J."/>
            <person name="Andrews-Pfannkoch C."/>
            <person name="Baldwin D."/>
            <person name="Ballew R.M."/>
            <person name="Basu A."/>
            <person name="Baxendale J."/>
            <person name="Bayraktaroglu L."/>
            <person name="Beasley E.M."/>
            <person name="Beeson K.Y."/>
            <person name="Benos P.V."/>
            <person name="Berman B.P."/>
            <person name="Bhandari D."/>
            <person name="Bolshakov S."/>
            <person name="Borkova D."/>
            <person name="Botchan M.R."/>
            <person name="Bouck J."/>
            <person name="Brokstein P."/>
            <person name="Brottier P."/>
            <person name="Burtis K.C."/>
            <person name="Busam D.A."/>
            <person name="Butler H."/>
            <person name="Cadieu E."/>
            <person name="Center A."/>
            <person name="Chandra I."/>
            <person name="Cherry J.M."/>
            <person name="Cawley S."/>
            <person name="Dahlke C."/>
            <person name="Davenport L.B."/>
            <person name="Davies P."/>
            <person name="de Pablos B."/>
            <person name="Delcher A."/>
            <person name="Deng Z."/>
            <person name="Mays A.D."/>
            <person name="Dew I."/>
            <person name="Dietz S.M."/>
            <person name="Dodson K."/>
            <person name="Doup L.E."/>
            <person name="Downes M."/>
            <person name="Dugan-Rocha S."/>
            <person name="Dunkov B.C."/>
            <person name="Dunn P."/>
            <person name="Durbin K.J."/>
            <person name="Evangelista C.C."/>
            <person name="Ferraz C."/>
            <person name="Ferriera S."/>
            <person name="Fleischmann W."/>
            <person name="Fosler C."/>
            <person name="Gabrielian A.E."/>
            <person name="Garg N.S."/>
            <person name="Gelbart W.M."/>
            <person name="Glasser K."/>
            <person name="Glodek A."/>
            <person name="Gong F."/>
            <person name="Gorrell J.H."/>
            <person name="Gu Z."/>
            <person name="Guan P."/>
            <person name="Harris M."/>
            <person name="Harris N.L."/>
            <person name="Harvey D."/>
            <person name="Heiman T.J."/>
            <person name="Hernandez J.R."/>
            <person name="Houck J."/>
            <person name="Hostin D."/>
            <person name="Houston K.A."/>
            <person name="Howland T.J."/>
            <person name="Wei M.H."/>
            <person name="Ibegwam C."/>
            <person name="Jalali M."/>
            <person name="Kalush F."/>
            <person name="Karpen G.H."/>
            <person name="Ke Z."/>
            <person name="Kennison J.A."/>
            <person name="Ketchum K.A."/>
            <person name="Kimmel B.E."/>
            <person name="Kodira C.D."/>
            <person name="Kraft C."/>
            <person name="Kravitz S."/>
            <person name="Kulp D."/>
            <person name="Lai Z."/>
            <person name="Lasko P."/>
            <person name="Lei Y."/>
            <person name="Levitsky A.A."/>
            <person name="Li J."/>
            <person name="Li Z."/>
            <person name="Liang Y."/>
            <person name="Lin X."/>
            <person name="Liu X."/>
            <person name="Mattei B."/>
            <person name="McIntosh T.C."/>
            <person name="McLeod M.P."/>
            <person name="McPherson D."/>
            <person name="Merkulov G."/>
            <person name="Milshina N.V."/>
            <person name="Mobarry C."/>
            <person name="Morris J."/>
            <person name="Moshrefi A."/>
            <person name="Mount S.M."/>
            <person name="Moy M."/>
            <person name="Murphy B."/>
            <person name="Murphy L."/>
            <person name="Muzny D.M."/>
            <person name="Nelson D.L."/>
            <person name="Nelson D.R."/>
            <person name="Nelson K.A."/>
            <person name="Nixon K."/>
            <person name="Nusskern D.R."/>
            <person name="Pacleb J.M."/>
            <person name="Palazzolo M."/>
            <person name="Pittman G.S."/>
            <person name="Pan S."/>
            <person name="Pollard J."/>
            <person name="Puri V."/>
            <person name="Reese M.G."/>
            <person name="Reinert K."/>
            <person name="Remington K."/>
            <person name="Saunders R.D."/>
            <person name="Scheeler F."/>
            <person name="Shen H."/>
            <person name="Shue B.C."/>
            <person name="Siden-Kiamos I."/>
            <person name="Simpson M."/>
            <person name="Skupski M.P."/>
            <person name="Smith T."/>
            <person name="Spier E."/>
            <person name="Spradling A.C."/>
            <person name="Stapleton M."/>
            <person name="Strong R."/>
            <person name="Sun E."/>
            <person name="Svirskas R."/>
            <person name="Tector C."/>
            <person name="Turner R."/>
            <person name="Venter E."/>
            <person name="Wang A.H."/>
            <person name="Wang X."/>
            <person name="Wang Z.Y."/>
            <person name="Wassarman D.A."/>
            <person name="Weinstock G.M."/>
            <person name="Weissenbach J."/>
            <person name="Williams S.M."/>
            <person name="WoodageT"/>
            <person name="Worley K.C."/>
            <person name="Wu D."/>
            <person name="Yang S."/>
            <person name="Yao Q.A."/>
            <person name="Ye J."/>
            <person name="Yeh R.F."/>
            <person name="Zaveri J.S."/>
            <person name="Zhan M."/>
            <person name="Zhang G."/>
            <person name="Zhao Q."/>
            <person name="Zheng L."/>
            <person name="Zheng X.H."/>
            <person name="Zhong F.N."/>
            <person name="Zhong W."/>
            <person name="Zhou X."/>
            <person name="Zhu S."/>
            <person name="Zhu X."/>
            <person name="Smith H.O."/>
            <person name="Gibbs R.A."/>
            <person name="Myers E.W."/>
            <person name="Rubin G.M."/>
            <person name="Venter J.C."/>
        </authorList>
    </citation>
    <scope>NUCLEOTIDE SEQUENCE [LARGE SCALE GENOMIC DNA]</scope>
    <source>
        <strain evidence="12">Berkeley</strain>
    </source>
</reference>
<dbReference type="PROSITE" id="PS51915">
    <property type="entry name" value="ZAD"/>
    <property type="match status" value="1"/>
</dbReference>
<evidence type="ECO:0000259" key="7">
    <source>
        <dbReference type="PROSITE" id="PS50157"/>
    </source>
</evidence>
<reference evidence="9 12" key="6">
    <citation type="journal article" date="2005" name="PLoS Comput. Biol.">
        <title>Combined evidence annotation of transposable elements in genome sequences.</title>
        <authorList>
            <person name="Quesneville H."/>
            <person name="Bergman C.M."/>
            <person name="Andrieu O."/>
            <person name="Autard D."/>
            <person name="Nouaud D."/>
            <person name="Ashburner M."/>
            <person name="Anxolabehere D."/>
        </authorList>
    </citation>
    <scope>NUCLEOTIDE SEQUENCE [LARGE SCALE GENOMIC DNA]</scope>
    <source>
        <strain evidence="12">Berkeley</strain>
    </source>
</reference>
<evidence type="ECO:0000313" key="11">
    <source>
        <dbReference type="FlyBase" id="FBgn0051441"/>
    </source>
</evidence>
<dbReference type="SUPFAM" id="SSF57667">
    <property type="entry name" value="beta-beta-alpha zinc fingers"/>
    <property type="match status" value="3"/>
</dbReference>
<dbReference type="InterPro" id="IPR012934">
    <property type="entry name" value="Znf_AD"/>
</dbReference>
<dbReference type="Gene3D" id="3.40.1800.20">
    <property type="match status" value="1"/>
</dbReference>
<reference evidence="9" key="15">
    <citation type="submission" date="2024-06" db="EMBL/GenBank/DDBJ databases">
        <title>Drosophila melanogaster release 4 sequence.</title>
        <authorList>
            <consortium name="Berkeley Drosophila Genome Project"/>
            <person name="Celniker S."/>
            <person name="Carlson J."/>
            <person name="Wan K."/>
            <person name="Pfeiffer B."/>
            <person name="Frise E."/>
            <person name="George R."/>
            <person name="Hoskins R."/>
            <person name="Stapleton M."/>
            <person name="Pacleb J."/>
            <person name="Park S."/>
            <person name="Svirskas R."/>
            <person name="Smith E."/>
            <person name="Yu C."/>
            <person name="Rubin G."/>
        </authorList>
    </citation>
    <scope>NUCLEOTIDE SEQUENCE</scope>
</reference>
<reference evidence="12" key="4">
    <citation type="journal article" date="2002" name="Genome Biol.">
        <title>The transposable elements of the Drosophila melanogaster euchromatin: a genomics perspective.</title>
        <authorList>
            <person name="Kaminker J.S."/>
            <person name="Bergman C.M."/>
            <person name="Kronmiller B."/>
            <person name="Carlson J."/>
            <person name="Svirskas R."/>
            <person name="Patel S."/>
            <person name="Frise E."/>
            <person name="Wheeler D.A."/>
            <person name="Lewis S.E."/>
            <person name="Rubin G.M."/>
            <person name="Ashburner M."/>
            <person name="Celniker S.E."/>
        </authorList>
    </citation>
    <scope>NUCLEOTIDE SEQUENCE [LARGE SCALE GENOMIC DNA]</scope>
    <source>
        <strain evidence="12">Berkeley</strain>
    </source>
</reference>
<sequence length="341" mass="40034">MSELRSICRTCGKNVTNLQGRATKLFNKSNYHFISILENITDMYLEFDTTLPHLICQCCKVQLDRILTFRNKCLEVHKSFMAANRKLLRKKAIVDEELDKPDVEKLQQDLWDHTDQEMCVAMADTAGLLREDHNDNEKAKDAEDATQNEKNQEEQVQVQTEEVEHCQEQLHNMSIISKGVSARVPKRTKRNSKSWFCDQCGGVFKSSTYLKLHLQRHSGHKPFACDICQAKYYTDNEMRRHRILHTDARPYACRFCSKTYRGCSSKVVHERTHTNERPFQCQHCDKAFTSTSTRQKHEMLHTNQRKYHCEICDQWFLRSSHLTLHQSTKLHQRRAESARIV</sequence>